<dbReference type="RefSeq" id="WP_345275543.1">
    <property type="nucleotide sequence ID" value="NZ_BAABJW010000001.1"/>
</dbReference>
<accession>A0ABP9C470</accession>
<protein>
    <recommendedName>
        <fullName evidence="3">DUF2642 domain-containing protein</fullName>
    </recommendedName>
</protein>
<dbReference type="EMBL" id="BAABJW010000001">
    <property type="protein sequence ID" value="GAA4803402.1"/>
    <property type="molecule type" value="Genomic_DNA"/>
</dbReference>
<name>A0ABP9C470_9FLAO</name>
<proteinExistence type="predicted"/>
<sequence>MDEKQLAELLKFSNPKVLYVVTWNNLLKLLFCPFKVQVIGDIGELKKGEIVWVEEVKVTMELKTVFKIKEKYYYHHHFEIQVDE</sequence>
<evidence type="ECO:0000313" key="1">
    <source>
        <dbReference type="EMBL" id="GAA4803402.1"/>
    </source>
</evidence>
<keyword evidence="2" id="KW-1185">Reference proteome</keyword>
<reference evidence="2" key="1">
    <citation type="journal article" date="2019" name="Int. J. Syst. Evol. Microbiol.">
        <title>The Global Catalogue of Microorganisms (GCM) 10K type strain sequencing project: providing services to taxonomists for standard genome sequencing and annotation.</title>
        <authorList>
            <consortium name="The Broad Institute Genomics Platform"/>
            <consortium name="The Broad Institute Genome Sequencing Center for Infectious Disease"/>
            <person name="Wu L."/>
            <person name="Ma J."/>
        </authorList>
    </citation>
    <scope>NUCLEOTIDE SEQUENCE [LARGE SCALE GENOMIC DNA]</scope>
    <source>
        <strain evidence="2">JCM 18325</strain>
    </source>
</reference>
<comment type="caution">
    <text evidence="1">The sequence shown here is derived from an EMBL/GenBank/DDBJ whole genome shotgun (WGS) entry which is preliminary data.</text>
</comment>
<organism evidence="1 2">
    <name type="scientific">Litoribaculum gwangyangense</name>
    <dbReference type="NCBI Taxonomy" id="1130722"/>
    <lineage>
        <taxon>Bacteria</taxon>
        <taxon>Pseudomonadati</taxon>
        <taxon>Bacteroidota</taxon>
        <taxon>Flavobacteriia</taxon>
        <taxon>Flavobacteriales</taxon>
        <taxon>Flavobacteriaceae</taxon>
        <taxon>Litoribaculum</taxon>
    </lineage>
</organism>
<dbReference type="Proteomes" id="UP001501433">
    <property type="component" value="Unassembled WGS sequence"/>
</dbReference>
<gene>
    <name evidence="1" type="ORF">GCM10023330_06980</name>
</gene>
<evidence type="ECO:0000313" key="2">
    <source>
        <dbReference type="Proteomes" id="UP001501433"/>
    </source>
</evidence>
<evidence type="ECO:0008006" key="3">
    <source>
        <dbReference type="Google" id="ProtNLM"/>
    </source>
</evidence>